<proteinExistence type="predicted"/>
<dbReference type="EMBL" id="UINC01006199">
    <property type="protein sequence ID" value="SVA26086.1"/>
    <property type="molecule type" value="Genomic_DNA"/>
</dbReference>
<name>A0A381UCZ9_9ZZZZ</name>
<dbReference type="SUPFAM" id="SSF141571">
    <property type="entry name" value="Pentapeptide repeat-like"/>
    <property type="match status" value="1"/>
</dbReference>
<protein>
    <recommendedName>
        <fullName evidence="2">Pentapeptide repeat-containing protein</fullName>
    </recommendedName>
</protein>
<reference evidence="1" key="1">
    <citation type="submission" date="2018-05" db="EMBL/GenBank/DDBJ databases">
        <authorList>
            <person name="Lanie J.A."/>
            <person name="Ng W.-L."/>
            <person name="Kazmierczak K.M."/>
            <person name="Andrzejewski T.M."/>
            <person name="Davidsen T.M."/>
            <person name="Wayne K.J."/>
            <person name="Tettelin H."/>
            <person name="Glass J.I."/>
            <person name="Rusch D."/>
            <person name="Podicherti R."/>
            <person name="Tsui H.-C.T."/>
            <person name="Winkler M.E."/>
        </authorList>
    </citation>
    <scope>NUCLEOTIDE SEQUENCE</scope>
</reference>
<dbReference type="PANTHER" id="PTHR14136:SF17">
    <property type="entry name" value="BTB_POZ DOMAIN-CONTAINING PROTEIN KCTD9"/>
    <property type="match status" value="1"/>
</dbReference>
<dbReference type="PANTHER" id="PTHR14136">
    <property type="entry name" value="BTB_POZ DOMAIN-CONTAINING PROTEIN KCTD9"/>
    <property type="match status" value="1"/>
</dbReference>
<evidence type="ECO:0008006" key="2">
    <source>
        <dbReference type="Google" id="ProtNLM"/>
    </source>
</evidence>
<sequence length="440" mass="46876">MPDPEHVSLARSGPNEISRWREATWRRPNTEIPRFSLGYRLEDRGAGETFAPDYVYGRPSLDLRGAMLNKAKLSGADLSHDDLSGADLTQSDLRQADLSGANLQGAHLWRSNLSRANFNDANLGGCTLGRTNMSNSVLKGADLKGASIAFSNLSYADLEGADLSGSDLSQTDLSWANLSGANLRGVRLIGANLDMADLTGADLQGATIINTKLNSTSLSQAVWGITIIANCDLTRVIGLDDIRHAGPSMISLDTLSRSKGQIPATFLVGAGVPPQLIAAQDAYSTTATAYTRVLLLGSGSDTEFAAKLRASLAEAQVPSWVVAADDEAALQSGAVNLDHAVYYDRLVLLCTAESLENPITSRYFATLVNGQGPSAGFSTGEPLIALAADDIFYQREDRLCSGLRDGVVVDFRGWDDEARYNEALSALVQAFTAPRDSAPF</sequence>
<evidence type="ECO:0000313" key="1">
    <source>
        <dbReference type="EMBL" id="SVA26086.1"/>
    </source>
</evidence>
<gene>
    <name evidence="1" type="ORF">METZ01_LOCUS78940</name>
</gene>
<dbReference type="InterPro" id="IPR051082">
    <property type="entry name" value="Pentapeptide-BTB/POZ_domain"/>
</dbReference>
<dbReference type="InterPro" id="IPR001646">
    <property type="entry name" value="5peptide_repeat"/>
</dbReference>
<accession>A0A381UCZ9</accession>
<dbReference type="Pfam" id="PF00805">
    <property type="entry name" value="Pentapeptide"/>
    <property type="match status" value="3"/>
</dbReference>
<dbReference type="Gene3D" id="2.160.20.80">
    <property type="entry name" value="E3 ubiquitin-protein ligase SopA"/>
    <property type="match status" value="1"/>
</dbReference>
<dbReference type="AlphaFoldDB" id="A0A381UCZ9"/>
<organism evidence="1">
    <name type="scientific">marine metagenome</name>
    <dbReference type="NCBI Taxonomy" id="408172"/>
    <lineage>
        <taxon>unclassified sequences</taxon>
        <taxon>metagenomes</taxon>
        <taxon>ecological metagenomes</taxon>
    </lineage>
</organism>